<dbReference type="PRINTS" id="PR00081">
    <property type="entry name" value="GDHRDH"/>
</dbReference>
<dbReference type="InterPro" id="IPR036291">
    <property type="entry name" value="NAD(P)-bd_dom_sf"/>
</dbReference>
<dbReference type="PRINTS" id="PR00080">
    <property type="entry name" value="SDRFAMILY"/>
</dbReference>
<evidence type="ECO:0000256" key="3">
    <source>
        <dbReference type="RuleBase" id="RU000363"/>
    </source>
</evidence>
<dbReference type="PANTHER" id="PTHR42901:SF1">
    <property type="entry name" value="ALCOHOL DEHYDROGENASE"/>
    <property type="match status" value="1"/>
</dbReference>
<evidence type="ECO:0000313" key="5">
    <source>
        <dbReference type="Proteomes" id="UP000184041"/>
    </source>
</evidence>
<dbReference type="Gene3D" id="3.40.50.720">
    <property type="entry name" value="NAD(P)-binding Rossmann-like Domain"/>
    <property type="match status" value="1"/>
</dbReference>
<reference evidence="4 5" key="1">
    <citation type="submission" date="2016-11" db="EMBL/GenBank/DDBJ databases">
        <authorList>
            <person name="Jaros S."/>
            <person name="Januszkiewicz K."/>
            <person name="Wedrychowicz H."/>
        </authorList>
    </citation>
    <scope>NUCLEOTIDE SEQUENCE [LARGE SCALE GENOMIC DNA]</scope>
    <source>
        <strain evidence="4 5">DSM 21986</strain>
    </source>
</reference>
<keyword evidence="2" id="KW-0560">Oxidoreductase</keyword>
<sequence length="256" mass="27921">MKNRLANKWGIITGATSGIGKATAYAFGASECNLVLTGRRQERLKEVAGELQSDYAIEVETAAFDIRDTGACRELVEGLSHPVDILVNNAGLAKGVDGVDEADLDDWNQMIDTNIKGLMTMTRLIAPKMRERDRGHIINVGSIAGHESYTGGSIYCATKHAVKAFTEATKKDLHDTNIRVSMVSPGLVETEFSEVRYDGDKDKADQVYEGIRPLVAGDIAEVIHFTANRPPHVNIMDTIIFTVDQSSATMVHRGDD</sequence>
<evidence type="ECO:0000256" key="2">
    <source>
        <dbReference type="ARBA" id="ARBA00023002"/>
    </source>
</evidence>
<dbReference type="Pfam" id="PF00106">
    <property type="entry name" value="adh_short"/>
    <property type="match status" value="1"/>
</dbReference>
<evidence type="ECO:0000256" key="1">
    <source>
        <dbReference type="ARBA" id="ARBA00006484"/>
    </source>
</evidence>
<dbReference type="EMBL" id="FQUS01000009">
    <property type="protein sequence ID" value="SHF49727.1"/>
    <property type="molecule type" value="Genomic_DNA"/>
</dbReference>
<dbReference type="InterPro" id="IPR002347">
    <property type="entry name" value="SDR_fam"/>
</dbReference>
<gene>
    <name evidence="4" type="ORF">SAMN05443144_10998</name>
</gene>
<dbReference type="RefSeq" id="WP_084088181.1">
    <property type="nucleotide sequence ID" value="NZ_FQUS01000009.1"/>
</dbReference>
<evidence type="ECO:0000313" key="4">
    <source>
        <dbReference type="EMBL" id="SHF49727.1"/>
    </source>
</evidence>
<dbReference type="SUPFAM" id="SSF51735">
    <property type="entry name" value="NAD(P)-binding Rossmann-fold domains"/>
    <property type="match status" value="1"/>
</dbReference>
<accession>A0A1M5C547</accession>
<dbReference type="Proteomes" id="UP000184041">
    <property type="component" value="Unassembled WGS sequence"/>
</dbReference>
<dbReference type="GO" id="GO:0016616">
    <property type="term" value="F:oxidoreductase activity, acting on the CH-OH group of donors, NAD or NADP as acceptor"/>
    <property type="evidence" value="ECO:0007669"/>
    <property type="project" value="UniProtKB-ARBA"/>
</dbReference>
<name>A0A1M5C547_9BACT</name>
<proteinExistence type="inferred from homology"/>
<keyword evidence="5" id="KW-1185">Reference proteome</keyword>
<dbReference type="STRING" id="1194090.SAMN05443144_10998"/>
<comment type="similarity">
    <text evidence="1 3">Belongs to the short-chain dehydrogenases/reductases (SDR) family.</text>
</comment>
<dbReference type="OrthoDB" id="9775296at2"/>
<dbReference type="AlphaFoldDB" id="A0A1M5C547"/>
<protein>
    <recommendedName>
        <fullName evidence="6">NADP-dependent 3-hydroxy acid dehydrogenase YdfG</fullName>
    </recommendedName>
</protein>
<evidence type="ECO:0008006" key="6">
    <source>
        <dbReference type="Google" id="ProtNLM"/>
    </source>
</evidence>
<dbReference type="PANTHER" id="PTHR42901">
    <property type="entry name" value="ALCOHOL DEHYDROGENASE"/>
    <property type="match status" value="1"/>
</dbReference>
<organism evidence="4 5">
    <name type="scientific">Fodinibius roseus</name>
    <dbReference type="NCBI Taxonomy" id="1194090"/>
    <lineage>
        <taxon>Bacteria</taxon>
        <taxon>Pseudomonadati</taxon>
        <taxon>Balneolota</taxon>
        <taxon>Balneolia</taxon>
        <taxon>Balneolales</taxon>
        <taxon>Balneolaceae</taxon>
        <taxon>Fodinibius</taxon>
    </lineage>
</organism>
<dbReference type="FunFam" id="3.40.50.720:FF:000047">
    <property type="entry name" value="NADP-dependent L-serine/L-allo-threonine dehydrogenase"/>
    <property type="match status" value="1"/>
</dbReference>